<sequence>MALIESCCGCSLSISSAVLGVYLLLWVCLHDIDNVVVPQSEPIRLGVHRTFVAYIIAFTIELWWILDSSGTITLSTLHLTLLHLPYMTFISSYYSTVPPSVGAYLLCTGYFVLFASAGVLLRGLSIKRSAFVLIWLLMMGILLGPEAGLVLYMSIHYWRITSVNGLIEITCWACRVLVNAAAFLCVQSLHTIWRDEKSVLLQLEVLNTQQTPIPHKSKPTDGRSKAICVPSMLKSYNNHGYIREDNYIGAKMPEVKTCETVSGTKRGQTQEERLFRSGDYDSAYADSYFTNGFNEFNASSFDPSVIDSRLPYLTIRKKPKNLLDPIGELANDDENMPKTHSLLDLSLDRLKNVEVVKYQNGQLTPSEADESAESSVEKEENVTGSLDRKIIKNKNLKILKKLSPFCRKKPTDLINIYRINPPMGVARQEMLDISNIDSQLNRLYSNRGMYTFEEKTRKIVFYPPEVFNKNRMQGFRSSIQSIVSSQSQSSMDSEDIKQISDVAL</sequence>
<feature type="transmembrane region" description="Helical" evidence="1">
    <location>
        <begin position="101"/>
        <end position="121"/>
    </location>
</feature>
<dbReference type="Proteomes" id="UP001359485">
    <property type="component" value="Unassembled WGS sequence"/>
</dbReference>
<keyword evidence="1" id="KW-0812">Transmembrane</keyword>
<name>A0ABR1B3J8_POLSC</name>
<evidence type="ECO:0000313" key="2">
    <source>
        <dbReference type="EMBL" id="KAK6634089.1"/>
    </source>
</evidence>
<keyword evidence="3" id="KW-1185">Reference proteome</keyword>
<gene>
    <name evidence="2" type="ORF">RUM44_004697</name>
</gene>
<proteinExistence type="predicted"/>
<feature type="transmembrane region" description="Helical" evidence="1">
    <location>
        <begin position="133"/>
        <end position="158"/>
    </location>
</feature>
<dbReference type="EMBL" id="JAWJWF010000004">
    <property type="protein sequence ID" value="KAK6634089.1"/>
    <property type="molecule type" value="Genomic_DNA"/>
</dbReference>
<feature type="transmembrane region" description="Helical" evidence="1">
    <location>
        <begin position="77"/>
        <end position="95"/>
    </location>
</feature>
<feature type="transmembrane region" description="Helical" evidence="1">
    <location>
        <begin position="7"/>
        <end position="27"/>
    </location>
</feature>
<keyword evidence="1" id="KW-0472">Membrane</keyword>
<organism evidence="2 3">
    <name type="scientific">Polyplax serrata</name>
    <name type="common">Common mouse louse</name>
    <dbReference type="NCBI Taxonomy" id="468196"/>
    <lineage>
        <taxon>Eukaryota</taxon>
        <taxon>Metazoa</taxon>
        <taxon>Ecdysozoa</taxon>
        <taxon>Arthropoda</taxon>
        <taxon>Hexapoda</taxon>
        <taxon>Insecta</taxon>
        <taxon>Pterygota</taxon>
        <taxon>Neoptera</taxon>
        <taxon>Paraneoptera</taxon>
        <taxon>Psocodea</taxon>
        <taxon>Troctomorpha</taxon>
        <taxon>Phthiraptera</taxon>
        <taxon>Anoplura</taxon>
        <taxon>Polyplacidae</taxon>
        <taxon>Polyplax</taxon>
    </lineage>
</organism>
<protein>
    <submittedName>
        <fullName evidence="2">Uncharacterized protein</fullName>
    </submittedName>
</protein>
<evidence type="ECO:0000313" key="3">
    <source>
        <dbReference type="Proteomes" id="UP001359485"/>
    </source>
</evidence>
<reference evidence="2 3" key="1">
    <citation type="submission" date="2023-09" db="EMBL/GenBank/DDBJ databases">
        <title>Genomes of two closely related lineages of the louse Polyplax serrata with different host specificities.</title>
        <authorList>
            <person name="Martinu J."/>
            <person name="Tarabai H."/>
            <person name="Stefka J."/>
            <person name="Hypsa V."/>
        </authorList>
    </citation>
    <scope>NUCLEOTIDE SEQUENCE [LARGE SCALE GENOMIC DNA]</scope>
    <source>
        <strain evidence="2">98ZLc_SE</strain>
    </source>
</reference>
<comment type="caution">
    <text evidence="2">The sequence shown here is derived from an EMBL/GenBank/DDBJ whole genome shotgun (WGS) entry which is preliminary data.</text>
</comment>
<feature type="transmembrane region" description="Helical" evidence="1">
    <location>
        <begin position="47"/>
        <end position="65"/>
    </location>
</feature>
<accession>A0ABR1B3J8</accession>
<evidence type="ECO:0000256" key="1">
    <source>
        <dbReference type="SAM" id="Phobius"/>
    </source>
</evidence>
<keyword evidence="1" id="KW-1133">Transmembrane helix</keyword>